<feature type="transmembrane region" description="Helical" evidence="3">
    <location>
        <begin position="222"/>
        <end position="244"/>
    </location>
</feature>
<comment type="similarity">
    <text evidence="1">Belongs to the glycosyltransferase 90 family.</text>
</comment>
<evidence type="ECO:0000256" key="2">
    <source>
        <dbReference type="ARBA" id="ARBA00022679"/>
    </source>
</evidence>
<dbReference type="InterPro" id="IPR006598">
    <property type="entry name" value="CAP10"/>
</dbReference>
<keyword evidence="2" id="KW-0808">Transferase</keyword>
<protein>
    <recommendedName>
        <fullName evidence="4">Glycosyl transferase CAP10 domain-containing protein</fullName>
    </recommendedName>
</protein>
<evidence type="ECO:0000259" key="4">
    <source>
        <dbReference type="SMART" id="SM00672"/>
    </source>
</evidence>
<dbReference type="EMBL" id="CP072759">
    <property type="protein sequence ID" value="QUC23684.1"/>
    <property type="molecule type" value="Genomic_DNA"/>
</dbReference>
<feature type="transmembrane region" description="Helical" evidence="3">
    <location>
        <begin position="295"/>
        <end position="315"/>
    </location>
</feature>
<feature type="transmembrane region" description="Helical" evidence="3">
    <location>
        <begin position="383"/>
        <end position="401"/>
    </location>
</feature>
<dbReference type="Proteomes" id="UP000027002">
    <property type="component" value="Chromosome 7"/>
</dbReference>
<keyword evidence="3" id="KW-0472">Membrane</keyword>
<dbReference type="OrthoDB" id="541052at2759"/>
<dbReference type="RefSeq" id="XP_043001357.1">
    <property type="nucleotide sequence ID" value="XM_043145422.1"/>
</dbReference>
<gene>
    <name evidence="5" type="ORF">UV8b_07925</name>
</gene>
<reference evidence="5" key="1">
    <citation type="submission" date="2020-03" db="EMBL/GenBank/DDBJ databases">
        <title>A mixture of massive structural variations and highly conserved coding sequences in Ustilaginoidea virens genome.</title>
        <authorList>
            <person name="Zhang K."/>
            <person name="Zhao Z."/>
            <person name="Zhang Z."/>
            <person name="Li Y."/>
            <person name="Hsiang T."/>
            <person name="Sun W."/>
        </authorList>
    </citation>
    <scope>NUCLEOTIDE SEQUENCE</scope>
    <source>
        <strain evidence="5">UV-8b</strain>
    </source>
</reference>
<accession>A0A8E5HYT1</accession>
<keyword evidence="6" id="KW-1185">Reference proteome</keyword>
<feature type="transmembrane region" description="Helical" evidence="3">
    <location>
        <begin position="256"/>
        <end position="275"/>
    </location>
</feature>
<dbReference type="AlphaFoldDB" id="A0A8E5HYT1"/>
<organism evidence="5 6">
    <name type="scientific">Ustilaginoidea virens</name>
    <name type="common">Rice false smut fungus</name>
    <name type="synonym">Villosiclava virens</name>
    <dbReference type="NCBI Taxonomy" id="1159556"/>
    <lineage>
        <taxon>Eukaryota</taxon>
        <taxon>Fungi</taxon>
        <taxon>Dikarya</taxon>
        <taxon>Ascomycota</taxon>
        <taxon>Pezizomycotina</taxon>
        <taxon>Sordariomycetes</taxon>
        <taxon>Hypocreomycetidae</taxon>
        <taxon>Hypocreales</taxon>
        <taxon>Clavicipitaceae</taxon>
        <taxon>Ustilaginoidea</taxon>
    </lineage>
</organism>
<dbReference type="PANTHER" id="PTHR12203">
    <property type="entry name" value="KDEL LYS-ASP-GLU-LEU CONTAINING - RELATED"/>
    <property type="match status" value="1"/>
</dbReference>
<proteinExistence type="inferred from homology"/>
<dbReference type="PANTHER" id="PTHR12203:SF35">
    <property type="entry name" value="PROTEIN O-GLUCOSYLTRANSFERASE 1"/>
    <property type="match status" value="1"/>
</dbReference>
<dbReference type="GeneID" id="66068702"/>
<dbReference type="GO" id="GO:0016740">
    <property type="term" value="F:transferase activity"/>
    <property type="evidence" value="ECO:0007669"/>
    <property type="project" value="UniProtKB-KW"/>
</dbReference>
<keyword evidence="3" id="KW-0812">Transmembrane</keyword>
<dbReference type="SMART" id="SM00672">
    <property type="entry name" value="CAP10"/>
    <property type="match status" value="1"/>
</dbReference>
<evidence type="ECO:0000313" key="5">
    <source>
        <dbReference type="EMBL" id="QUC23684.1"/>
    </source>
</evidence>
<name>A0A8E5HYT1_USTVR</name>
<dbReference type="KEGG" id="uvi:66068702"/>
<evidence type="ECO:0000313" key="6">
    <source>
        <dbReference type="Proteomes" id="UP000027002"/>
    </source>
</evidence>
<feature type="domain" description="Glycosyl transferase CAP10" evidence="4">
    <location>
        <begin position="668"/>
        <end position="948"/>
    </location>
</feature>
<sequence>MAPSRVHQLSALCTLMTFENVWHRLERHSLTESPHLSLSLVLFLSGLICLAVSYLLRWLSGADGQFEFYLSRGHAHHGLPASSTVRATETKHGIRVPPRPKRYSVPVVVACIAMRLEVFHYVNCSQQCSVFGVESWLILVLVANNIVTWQGSWSTTPLSDELEDPWRTVLDDFRDWLSGPRTEHLMSVISAIFLSYGTSLTLDQATRSTYVCFAPLDSRPHIISLQILGLFLDAATVSTLWRVLCWAGNLESRLRMLSNVLLISPLSLSFVWVTTGIFTGTRYSSIAFGHLDASSFVFDSFSFAALAFSLAVWTCDATIDTSAAIITSFVGIWHASANILSPGDWMHSSRSSGTLPLWLTSAGLVIFVHTNNLRYILFIRRPLFVLLITLLLITSIVFALVKPDNHFEPRHPISDLIYEAHTAHTRWLLHAATSKSVTTAARVYEERHDGRVPPPRFDEWFQYASNTTVIDDFRRIDKDLSAFWSLSPSTLRRRAELATSYAGVASIVVRDGQVTISELDREDGGKRLALSELADTIKKFSKHLPDMVIPVNLHHVPRIIPSWTDKQHRSQAHLHSMAQLVSARTARSANWSALVPKDSGSTETRDTSIDQRTWANDFRKIYTEACPSASLVKTSPHWDFGSFCSTCVKPHSRGQLVDDWAKSLDACEQPDLGHLHSFFMTNPSLPPVRTLMPLFSPFKIEGFSDILFPLSTSRMDEPDYGEIFTKRKDALFWSGSIGNHALSEQATRGNHNLRLLHLLKDANIRDRVTMVLPVPGSHGKFKSHSVPVAEANRDLSFQVGTTNDSACIGKNCHLLKQVYGTDARPRDPLQHRYILLTDEDDGPPKATVRMLASQSLPFISTIFQTWYSDRLTPWLHFVPVDSRYQALHTTLLYFSGTSYRAKMNGINTYIMGRSDDAEWIAQQGQRWVQRALQSRDMEVYLFRLLLEWGRLIDDRRDEIGYRRGANGVYQNDAWIPQQ</sequence>
<keyword evidence="3" id="KW-1133">Transmembrane helix</keyword>
<evidence type="ECO:0000256" key="1">
    <source>
        <dbReference type="ARBA" id="ARBA00010118"/>
    </source>
</evidence>
<feature type="transmembrane region" description="Helical" evidence="3">
    <location>
        <begin position="36"/>
        <end position="56"/>
    </location>
</feature>
<dbReference type="InterPro" id="IPR051091">
    <property type="entry name" value="O-Glucosyltr/Glycosyltrsf_90"/>
</dbReference>
<evidence type="ECO:0000256" key="3">
    <source>
        <dbReference type="SAM" id="Phobius"/>
    </source>
</evidence>
<feature type="transmembrane region" description="Helical" evidence="3">
    <location>
        <begin position="184"/>
        <end position="202"/>
    </location>
</feature>
<feature type="transmembrane region" description="Helical" evidence="3">
    <location>
        <begin position="353"/>
        <end position="371"/>
    </location>
</feature>
<feature type="transmembrane region" description="Helical" evidence="3">
    <location>
        <begin position="322"/>
        <end position="341"/>
    </location>
</feature>